<feature type="compositionally biased region" description="Basic and acidic residues" evidence="1">
    <location>
        <begin position="531"/>
        <end position="553"/>
    </location>
</feature>
<keyword evidence="4" id="KW-1185">Reference proteome</keyword>
<feature type="region of interest" description="Disordered" evidence="1">
    <location>
        <begin position="984"/>
        <end position="1059"/>
    </location>
</feature>
<proteinExistence type="predicted"/>
<dbReference type="AlphaFoldDB" id="B2AUF9"/>
<feature type="compositionally biased region" description="Polar residues" evidence="1">
    <location>
        <begin position="920"/>
        <end position="948"/>
    </location>
</feature>
<accession>B2AUF9</accession>
<reference evidence="2" key="2">
    <citation type="submission" date="2008-07" db="EMBL/GenBank/DDBJ databases">
        <authorList>
            <person name="Genoscope - CEA"/>
        </authorList>
    </citation>
    <scope>NUCLEOTIDE SEQUENCE</scope>
    <source>
        <strain evidence="2">S mat+</strain>
    </source>
</reference>
<feature type="compositionally biased region" description="Low complexity" evidence="1">
    <location>
        <begin position="1041"/>
        <end position="1053"/>
    </location>
</feature>
<feature type="compositionally biased region" description="Low complexity" evidence="1">
    <location>
        <begin position="375"/>
        <end position="395"/>
    </location>
</feature>
<evidence type="ECO:0000313" key="3">
    <source>
        <dbReference type="EMBL" id="CDP24288.1"/>
    </source>
</evidence>
<evidence type="ECO:0000313" key="2">
    <source>
        <dbReference type="EMBL" id="CAP68032.1"/>
    </source>
</evidence>
<dbReference type="RefSeq" id="XP_001907361.1">
    <property type="nucleotide sequence ID" value="XM_001907326.1"/>
</dbReference>
<name>B2AUF9_PODAN</name>
<feature type="compositionally biased region" description="Basic and acidic residues" evidence="1">
    <location>
        <begin position="770"/>
        <end position="779"/>
    </location>
</feature>
<evidence type="ECO:0000313" key="4">
    <source>
        <dbReference type="Proteomes" id="UP000001197"/>
    </source>
</evidence>
<feature type="region of interest" description="Disordered" evidence="1">
    <location>
        <begin position="333"/>
        <end position="395"/>
    </location>
</feature>
<dbReference type="EMBL" id="CU633899">
    <property type="protein sequence ID" value="CAP68032.1"/>
    <property type="molecule type" value="Genomic_DNA"/>
</dbReference>
<dbReference type="Proteomes" id="UP000001197">
    <property type="component" value="Chromosome 1"/>
</dbReference>
<evidence type="ECO:0000256" key="1">
    <source>
        <dbReference type="SAM" id="MobiDB-lite"/>
    </source>
</evidence>
<feature type="region of interest" description="Disordered" evidence="1">
    <location>
        <begin position="478"/>
        <end position="676"/>
    </location>
</feature>
<feature type="region of interest" description="Disordered" evidence="1">
    <location>
        <begin position="887"/>
        <end position="955"/>
    </location>
</feature>
<feature type="region of interest" description="Disordered" evidence="1">
    <location>
        <begin position="758"/>
        <end position="783"/>
    </location>
</feature>
<dbReference type="VEuPathDB" id="FungiDB:PODANS_1_18980"/>
<dbReference type="EMBL" id="FO904936">
    <property type="protein sequence ID" value="CDP24288.1"/>
    <property type="molecule type" value="Genomic_DNA"/>
</dbReference>
<reference evidence="2 4" key="1">
    <citation type="journal article" date="2008" name="Genome Biol.">
        <title>The genome sequence of the model ascomycete fungus Podospora anserina.</title>
        <authorList>
            <person name="Espagne E."/>
            <person name="Lespinet O."/>
            <person name="Malagnac F."/>
            <person name="Da Silva C."/>
            <person name="Jaillon O."/>
            <person name="Porcel B.M."/>
            <person name="Couloux A."/>
            <person name="Aury J.-M."/>
            <person name="Segurens B."/>
            <person name="Poulain J."/>
            <person name="Anthouard V."/>
            <person name="Grossetete S."/>
            <person name="Khalili H."/>
            <person name="Coppin E."/>
            <person name="Dequard-Chablat M."/>
            <person name="Picard M."/>
            <person name="Contamine V."/>
            <person name="Arnaise S."/>
            <person name="Bourdais A."/>
            <person name="Berteaux-Lecellier V."/>
            <person name="Gautheret D."/>
            <person name="de Vries R.P."/>
            <person name="Battaglia E."/>
            <person name="Coutinho P.M."/>
            <person name="Danchin E.G.J."/>
            <person name="Henrissat B."/>
            <person name="El Khoury R."/>
            <person name="Sainsard-Chanet A."/>
            <person name="Boivin A."/>
            <person name="Pinan-Lucarre B."/>
            <person name="Sellem C.H."/>
            <person name="Debuchy R."/>
            <person name="Wincker P."/>
            <person name="Weissenbach J."/>
            <person name="Silar P."/>
        </authorList>
    </citation>
    <scope>NUCLEOTIDE SEQUENCE [LARGE SCALE GENOMIC DNA]</scope>
    <source>
        <strain evidence="4">S / ATCC MYA-4624 / DSM 980 / FGSC 10383</strain>
        <strain evidence="2">S mat+</strain>
    </source>
</reference>
<feature type="region of interest" description="Disordered" evidence="1">
    <location>
        <begin position="434"/>
        <end position="457"/>
    </location>
</feature>
<feature type="compositionally biased region" description="Polar residues" evidence="1">
    <location>
        <begin position="71"/>
        <end position="89"/>
    </location>
</feature>
<dbReference type="GeneID" id="6191420"/>
<feature type="compositionally biased region" description="Polar residues" evidence="1">
    <location>
        <begin position="599"/>
        <end position="622"/>
    </location>
</feature>
<sequence>MGNAQSTETARRYSQKLSKPKTNNHATAGLLSPSGSSNNPKRYSNRPLPDPPLSSPSPVSTPTSSVFDQADTAQTRNGRSASFTSVPALQQESKRRSLFRVRSTQVVPDADHRDSIGSGSRMVDLMNRANSLTYESAVAYYGPPEPEEYVLCLWRLLGLESLANICLHRWSSEPRSRTSWNYNLTSYEAKRLLNLVEEPGLEHATTMSENRMTVVTETTWKSSNPTNPPSTSVTRANSEVSLYMPVRRRSIIQTPGVATRANSMRSVPGQPRFNPRYSHPPTPSLSRQPSFDSYRDGIVSMPPRIDDIESIPRAVTPREEDYQSIGGYKLGSLRITNGPASPSSPEVERKGGSRFKLGGDDDYFANTAASDQSSTTNPTTAALPPTQQPDAAGLSHTTTTTTTVVSQQTSVVSDGVSVTSTRQYLKEVNISPLSIRLSPPTSPRLQTTSKHTAQEDSLFEDDVLSEIAAAEILDVRLDPSAKPSQVTPTKALSRSDSGFISTTSPSPESPHKPLTKADSGYSSNVSLRSFKAKDQPSKKESMRSLEGRSEANRRSSSVRSNEREQIVPAYVIAPPREAPPPPVPPKDARRESPGPSPNPRSARQSSRSTSNLAPESSLNRAGNSRAPLSLTPIKNLRSRDRGPASPESVPTPVSAKSSKSDKSTLSIGTKPQKPNRLQRLLSSARRSAAGPLEAHATHAVEQNAIPSIPREVESKLQEHNGRFPITTKRLALRPRASLDTLKTIFSVGSMEASLDALHTAQKPPATAESGAEHSAKESSWRQTMHSVPTHIAHVASQVMPKKPIVRKPVAARQSLENRRSVDGRPRLVSEFANSSPRHSHEATLDALVGGRAVIYSPPDEDQEDTRYAIAHTELLASLPSPLLPSPLAKAMSMSSKTNTPPPVSMATRRQMSLRVPPPLRSQSSNSSLHRTASRESIQSYPAAQSLSRKPSRESIRSYPSYQQGMIPDAALPSAAPTMDPRRLSAFRQSSNRPSAWEVQSEYGGLSRQPSYTSMNGGSRRGSLSSVQEHEEDVIKRPSSAQPWQMRSSQQQQPLRHRASHDEWNQFARRPQAGHPPSMSNGYTATSKPVYEPRYAQQQHTPASTWSRSQLDASAGQWYQDASYPQVPRGHYRKRSMSLQNSYGPKPPYRVLHSYNSPAYRNAPIWG</sequence>
<dbReference type="STRING" id="515849.B2AUF9"/>
<feature type="compositionally biased region" description="Low complexity" evidence="1">
    <location>
        <begin position="56"/>
        <end position="66"/>
    </location>
</feature>
<feature type="compositionally biased region" description="Polar residues" evidence="1">
    <location>
        <begin position="33"/>
        <end position="42"/>
    </location>
</feature>
<feature type="compositionally biased region" description="Polar residues" evidence="1">
    <location>
        <begin position="482"/>
        <end position="506"/>
    </location>
</feature>
<feature type="region of interest" description="Disordered" evidence="1">
    <location>
        <begin position="256"/>
        <end position="290"/>
    </location>
</feature>
<dbReference type="HOGENOM" id="CLU_004293_0_0_1"/>
<feature type="compositionally biased region" description="Pro residues" evidence="1">
    <location>
        <begin position="576"/>
        <end position="585"/>
    </location>
</feature>
<feature type="compositionally biased region" description="Polar residues" evidence="1">
    <location>
        <begin position="334"/>
        <end position="344"/>
    </location>
</feature>
<protein>
    <submittedName>
        <fullName evidence="2">Podospora anserina S mat+ genomic DNA chromosome 1, supercontig 4</fullName>
    </submittedName>
</protein>
<dbReference type="eggNOG" id="ENOG502SWU4">
    <property type="taxonomic scope" value="Eukaryota"/>
</dbReference>
<organism evidence="2">
    <name type="scientific">Podospora anserina (strain S / ATCC MYA-4624 / DSM 980 / FGSC 10383)</name>
    <name type="common">Pleurage anserina</name>
    <dbReference type="NCBI Taxonomy" id="515849"/>
    <lineage>
        <taxon>Eukaryota</taxon>
        <taxon>Fungi</taxon>
        <taxon>Dikarya</taxon>
        <taxon>Ascomycota</taxon>
        <taxon>Pezizomycotina</taxon>
        <taxon>Sordariomycetes</taxon>
        <taxon>Sordariomycetidae</taxon>
        <taxon>Sordariales</taxon>
        <taxon>Podosporaceae</taxon>
        <taxon>Podospora</taxon>
        <taxon>Podospora anserina</taxon>
    </lineage>
</organism>
<feature type="compositionally biased region" description="Polar residues" evidence="1">
    <location>
        <begin position="1007"/>
        <end position="1026"/>
    </location>
</feature>
<reference evidence="4" key="3">
    <citation type="journal article" date="2014" name="Genetics">
        <title>Maintaining two mating types: Structure of the mating type locus and its role in heterokaryosis in Podospora anserina.</title>
        <authorList>
            <person name="Grognet P."/>
            <person name="Bidard F."/>
            <person name="Kuchly C."/>
            <person name="Tong L.C.H."/>
            <person name="Coppin E."/>
            <person name="Benkhali J.A."/>
            <person name="Couloux A."/>
            <person name="Wincker P."/>
            <person name="Debuchy R."/>
            <person name="Silar P."/>
        </authorList>
    </citation>
    <scope>GENOME REANNOTATION</scope>
    <source>
        <strain evidence="4">S / ATCC MYA-4624 / DSM 980 / FGSC 10383</strain>
    </source>
</reference>
<gene>
    <name evidence="2" type="ORF">PODANS_1_18980</name>
</gene>
<feature type="region of interest" description="Disordered" evidence="1">
    <location>
        <begin position="1"/>
        <end position="89"/>
    </location>
</feature>
<feature type="compositionally biased region" description="Polar residues" evidence="1">
    <location>
        <begin position="15"/>
        <end position="26"/>
    </location>
</feature>
<dbReference type="KEGG" id="pan:PODANSg4394"/>
<reference evidence="3" key="4">
    <citation type="submission" date="2015-04" db="EMBL/GenBank/DDBJ databases">
        <title>Maintaining two mating types: Structure of the mating type locus and its role in heterokaryosis in Podospora anserina.</title>
        <authorList>
            <person name="Grognet P."/>
            <person name="Bidard F."/>
            <person name="Kuchly C."/>
            <person name="Chan Ho Tong L."/>
            <person name="Coppin E."/>
            <person name="Ait Benkhali J."/>
            <person name="Couloux A."/>
            <person name="Wincker P."/>
            <person name="Debuchy R."/>
            <person name="Silar P."/>
        </authorList>
    </citation>
    <scope>NUCLEOTIDE SEQUENCE</scope>
</reference>
<dbReference type="OrthoDB" id="5341904at2759"/>